<gene>
    <name evidence="1" type="ORF">J0M35_01805</name>
</gene>
<comment type="caution">
    <text evidence="1">The sequence shown here is derived from an EMBL/GenBank/DDBJ whole genome shotgun (WGS) entry which is preliminary data.</text>
</comment>
<proteinExistence type="predicted"/>
<protein>
    <submittedName>
        <fullName evidence="1">Uncharacterized protein</fullName>
    </submittedName>
</protein>
<sequence length="34" mass="3840">MVFAPQFDAAHKFDDKGIAQVSKRVHDLETVELP</sequence>
<dbReference type="Proteomes" id="UP000664277">
    <property type="component" value="Unassembled WGS sequence"/>
</dbReference>
<reference evidence="1" key="1">
    <citation type="submission" date="2021-02" db="EMBL/GenBank/DDBJ databases">
        <title>Genome-Resolved Metagenomics of a Microbial Community Performing Photosynthetic Biological Nutrient Removal.</title>
        <authorList>
            <person name="Mcdaniel E.A."/>
        </authorList>
    </citation>
    <scope>NUCLEOTIDE SEQUENCE</scope>
    <source>
        <strain evidence="1">UWPOB_OBS1</strain>
    </source>
</reference>
<name>A0A8J7TLI5_9BACT</name>
<accession>A0A8J7TLI5</accession>
<evidence type="ECO:0000313" key="1">
    <source>
        <dbReference type="EMBL" id="MBN8659068.1"/>
    </source>
</evidence>
<evidence type="ECO:0000313" key="2">
    <source>
        <dbReference type="Proteomes" id="UP000664277"/>
    </source>
</evidence>
<dbReference type="EMBL" id="JAFLCK010000002">
    <property type="protein sequence ID" value="MBN8659068.1"/>
    <property type="molecule type" value="Genomic_DNA"/>
</dbReference>
<organism evidence="1 2">
    <name type="scientific">Candidatus Obscuribacter phosphatis</name>
    <dbReference type="NCBI Taxonomy" id="1906157"/>
    <lineage>
        <taxon>Bacteria</taxon>
        <taxon>Bacillati</taxon>
        <taxon>Candidatus Melainabacteria</taxon>
        <taxon>Candidatus Obscuribacterales</taxon>
        <taxon>Candidatus Obscuribacteraceae</taxon>
        <taxon>Candidatus Obscuribacter</taxon>
    </lineage>
</organism>
<dbReference type="AlphaFoldDB" id="A0A8J7TLI5"/>